<dbReference type="SUPFAM" id="SSF53448">
    <property type="entry name" value="Nucleotide-diphospho-sugar transferases"/>
    <property type="match status" value="1"/>
</dbReference>
<keyword evidence="4" id="KW-0808">Transferase</keyword>
<dbReference type="SUPFAM" id="SSF53756">
    <property type="entry name" value="UDP-Glycosyltransferase/glycogen phosphorylase"/>
    <property type="match status" value="1"/>
</dbReference>
<dbReference type="PANTHER" id="PTHR43685:SF13">
    <property type="entry name" value="O ANTIGEN BIOSYNTHESIS RHAMNOSYLTRANSFERASE RFBN"/>
    <property type="match status" value="1"/>
</dbReference>
<dbReference type="RefSeq" id="WP_180094670.1">
    <property type="nucleotide sequence ID" value="NZ_JACCGK010000017.1"/>
</dbReference>
<dbReference type="Pfam" id="PF21374">
    <property type="entry name" value="WsaF_N"/>
    <property type="match status" value="1"/>
</dbReference>
<protein>
    <submittedName>
        <fullName evidence="4">Glycosyltransferase</fullName>
    </submittedName>
</protein>
<dbReference type="PANTHER" id="PTHR43685">
    <property type="entry name" value="GLYCOSYLTRANSFERASE"/>
    <property type="match status" value="1"/>
</dbReference>
<feature type="domain" description="Glycosyltransferase 2-like" evidence="2">
    <location>
        <begin position="611"/>
        <end position="784"/>
    </location>
</feature>
<dbReference type="GO" id="GO:0030247">
    <property type="term" value="F:polysaccharide binding"/>
    <property type="evidence" value="ECO:0007669"/>
    <property type="project" value="InterPro"/>
</dbReference>
<sequence length="920" mass="106833">MKVKEKYKFGKKGTKEEMIEKYFDAKFYLNHYKDICEKSVSPIQHYLIFGWKEGRNPSRWFSTNAYLEDHADVAEAGINPLLHFVLHGKKEGRAVRSVDDYNEEKRKKEELSKKNSLSDFNEFDVNAVVKENFDESYYLRNYQDIKDGAINPLEHFTIFGYKEGRNPAPWFDTKKYVEKYGYLFEGDVNPFAYYLMVGKKIGHIIYAARDYTSEGLLKLPRNPLSTTISTSGIKPFRVKDLNNASVTYNKKCLDIHWVVPDFNKGGGGHMTIFRFVRWLEIFGHKCTVWIFNPYINDNENEAYEKVVKFFQTVRAEVKFITKNHFPQNGDVLIATSWQTVSIVKEINSFKEKFYFVQDYEPYFYPRGAESILAEETYREGLSCLCASPWLEEKMKVDFGCWAKSFMLAYDKNEYKVFESKSDNKSHKFKIAVYSRVFTARRAVELALSGLELLSEDYDNIEVHLFGGDVPFEEAPFDCIVHGVLNSNELAELYNECDIGVCFSATNYSLVPQEMMACGLPIIELDVESTRAIFPEGTVEFAYPNPEGVKAAVAEMMNSAEKRAAQSEKALTWVKEFSWESSVKTVEKALIEKLSEKWEQKSVNANNAVLVSIVIPTYNGGNLLFDVLDAVKRQRAPWEFEIIVIDSSSNDGTANMLKSYSGIRFYSIDKKDFGHGKTRNYGVELSKGEYVAFLTQDALPADEFWLYNMVALLEHYPNAGGVYGRHQAHDEATYFTQKEIENHFANKLNYPLCMSKNLDLDRYNEDIRWKQAMHYYSDNSSCLRKKVWEKIPYRDVKYGEDQLWAYDITEKGYEKVYSPGSLIKHSHDYLPEESYERSKIDGDYFSYFWNYNVVPDDPEELDKLIKEIRRKIASQGAKLGLKHEEWENWQEVMEKRLQGLYEGQKRSDSIFAPESKEASKY</sequence>
<reference evidence="4 5" key="1">
    <citation type="submission" date="2020-07" db="EMBL/GenBank/DDBJ databases">
        <title>Halomonas sp. QX-2 draft genome sequence.</title>
        <authorList>
            <person name="Qiu X."/>
        </authorList>
    </citation>
    <scope>NUCLEOTIDE SEQUENCE [LARGE SCALE GENOMIC DNA]</scope>
    <source>
        <strain evidence="4 5">QX-2</strain>
    </source>
</reference>
<dbReference type="EMBL" id="JACCGK010000017">
    <property type="protein sequence ID" value="NYT74344.1"/>
    <property type="molecule type" value="Genomic_DNA"/>
</dbReference>
<dbReference type="Gene3D" id="3.90.550.10">
    <property type="entry name" value="Spore Coat Polysaccharide Biosynthesis Protein SpsA, Chain A"/>
    <property type="match status" value="1"/>
</dbReference>
<evidence type="ECO:0000259" key="1">
    <source>
        <dbReference type="Pfam" id="PF00534"/>
    </source>
</evidence>
<dbReference type="Pfam" id="PF00534">
    <property type="entry name" value="Glycos_transf_1"/>
    <property type="match status" value="1"/>
</dbReference>
<proteinExistence type="predicted"/>
<dbReference type="Pfam" id="PF00535">
    <property type="entry name" value="Glycos_transf_2"/>
    <property type="match status" value="1"/>
</dbReference>
<organism evidence="4 5">
    <name type="scientific">Vreelandella sedimenti</name>
    <dbReference type="NCBI Taxonomy" id="2729618"/>
    <lineage>
        <taxon>Bacteria</taxon>
        <taxon>Pseudomonadati</taxon>
        <taxon>Pseudomonadota</taxon>
        <taxon>Gammaproteobacteria</taxon>
        <taxon>Oceanospirillales</taxon>
        <taxon>Halomonadaceae</taxon>
        <taxon>Vreelandella</taxon>
    </lineage>
</organism>
<dbReference type="Gene3D" id="3.40.50.11090">
    <property type="match status" value="1"/>
</dbReference>
<dbReference type="InterPro" id="IPR048510">
    <property type="entry name" value="WsaF_N"/>
</dbReference>
<feature type="domain" description="WsaF N-terminal" evidence="3">
    <location>
        <begin position="325"/>
        <end position="380"/>
    </location>
</feature>
<dbReference type="CDD" id="cd00761">
    <property type="entry name" value="Glyco_tranf_GTA_type"/>
    <property type="match status" value="1"/>
</dbReference>
<gene>
    <name evidence="4" type="ORF">HZU72_18215</name>
</gene>
<dbReference type="GO" id="GO:0044010">
    <property type="term" value="P:single-species biofilm formation"/>
    <property type="evidence" value="ECO:0007669"/>
    <property type="project" value="TreeGrafter"/>
</dbReference>
<dbReference type="InterPro" id="IPR050834">
    <property type="entry name" value="Glycosyltransf_2"/>
</dbReference>
<evidence type="ECO:0000259" key="2">
    <source>
        <dbReference type="Pfam" id="PF00535"/>
    </source>
</evidence>
<dbReference type="Gene3D" id="3.40.50.2000">
    <property type="entry name" value="Glycogen Phosphorylase B"/>
    <property type="match status" value="1"/>
</dbReference>
<dbReference type="InterPro" id="IPR029044">
    <property type="entry name" value="Nucleotide-diphossugar_trans"/>
</dbReference>
<feature type="domain" description="Glycosyl transferase family 1" evidence="1">
    <location>
        <begin position="419"/>
        <end position="569"/>
    </location>
</feature>
<accession>A0A7Z0NAU0</accession>
<dbReference type="InterPro" id="IPR001173">
    <property type="entry name" value="Glyco_trans_2-like"/>
</dbReference>
<comment type="caution">
    <text evidence="4">The sequence shown here is derived from an EMBL/GenBank/DDBJ whole genome shotgun (WGS) entry which is preliminary data.</text>
</comment>
<dbReference type="InterPro" id="IPR001296">
    <property type="entry name" value="Glyco_trans_1"/>
</dbReference>
<keyword evidence="5" id="KW-1185">Reference proteome</keyword>
<evidence type="ECO:0000313" key="4">
    <source>
        <dbReference type="EMBL" id="NYT74344.1"/>
    </source>
</evidence>
<dbReference type="GO" id="GO:0016757">
    <property type="term" value="F:glycosyltransferase activity"/>
    <property type="evidence" value="ECO:0007669"/>
    <property type="project" value="InterPro"/>
</dbReference>
<evidence type="ECO:0000259" key="3">
    <source>
        <dbReference type="Pfam" id="PF21374"/>
    </source>
</evidence>
<dbReference type="AlphaFoldDB" id="A0A7Z0NAU0"/>
<evidence type="ECO:0000313" key="5">
    <source>
        <dbReference type="Proteomes" id="UP000520876"/>
    </source>
</evidence>
<name>A0A7Z0NAU0_9GAMM</name>
<dbReference type="CDD" id="cd03801">
    <property type="entry name" value="GT4_PimA-like"/>
    <property type="match status" value="1"/>
</dbReference>
<dbReference type="Proteomes" id="UP000520876">
    <property type="component" value="Unassembled WGS sequence"/>
</dbReference>